<protein>
    <submittedName>
        <fullName evidence="1">Uncharacterized protein</fullName>
    </submittedName>
</protein>
<dbReference type="EMBL" id="GBRH01274812">
    <property type="protein sequence ID" value="JAD23083.1"/>
    <property type="molecule type" value="Transcribed_RNA"/>
</dbReference>
<name>A0A0A8YCB6_ARUDO</name>
<dbReference type="AlphaFoldDB" id="A0A0A8YCB6"/>
<reference evidence="1" key="2">
    <citation type="journal article" date="2015" name="Data Brief">
        <title>Shoot transcriptome of the giant reed, Arundo donax.</title>
        <authorList>
            <person name="Barrero R.A."/>
            <person name="Guerrero F.D."/>
            <person name="Moolhuijzen P."/>
            <person name="Goolsby J.A."/>
            <person name="Tidwell J."/>
            <person name="Bellgard S.E."/>
            <person name="Bellgard M.I."/>
        </authorList>
    </citation>
    <scope>NUCLEOTIDE SEQUENCE</scope>
    <source>
        <tissue evidence="1">Shoot tissue taken approximately 20 cm above the soil surface</tissue>
    </source>
</reference>
<proteinExistence type="predicted"/>
<accession>A0A0A8YCB6</accession>
<evidence type="ECO:0000313" key="1">
    <source>
        <dbReference type="EMBL" id="JAD23083.1"/>
    </source>
</evidence>
<reference evidence="1" key="1">
    <citation type="submission" date="2014-09" db="EMBL/GenBank/DDBJ databases">
        <authorList>
            <person name="Magalhaes I.L.F."/>
            <person name="Oliveira U."/>
            <person name="Santos F.R."/>
            <person name="Vidigal T.H.D.A."/>
            <person name="Brescovit A.D."/>
            <person name="Santos A.J."/>
        </authorList>
    </citation>
    <scope>NUCLEOTIDE SEQUENCE</scope>
    <source>
        <tissue evidence="1">Shoot tissue taken approximately 20 cm above the soil surface</tissue>
    </source>
</reference>
<organism evidence="1">
    <name type="scientific">Arundo donax</name>
    <name type="common">Giant reed</name>
    <name type="synonym">Donax arundinaceus</name>
    <dbReference type="NCBI Taxonomy" id="35708"/>
    <lineage>
        <taxon>Eukaryota</taxon>
        <taxon>Viridiplantae</taxon>
        <taxon>Streptophyta</taxon>
        <taxon>Embryophyta</taxon>
        <taxon>Tracheophyta</taxon>
        <taxon>Spermatophyta</taxon>
        <taxon>Magnoliopsida</taxon>
        <taxon>Liliopsida</taxon>
        <taxon>Poales</taxon>
        <taxon>Poaceae</taxon>
        <taxon>PACMAD clade</taxon>
        <taxon>Arundinoideae</taxon>
        <taxon>Arundineae</taxon>
        <taxon>Arundo</taxon>
    </lineage>
</organism>
<sequence length="23" mass="2730">MIFGSQFSSFFVCIQVCFFFCEL</sequence>